<name>A0A809XRB1_9BRAD</name>
<proteinExistence type="predicted"/>
<sequence length="118" mass="13269">MSVPLIILVSHLSKQYRGDTTSFRSLGAPPYLDLLISIAIWLSLIRERVGCLAPDIKASIGTLSERDVRMKFTIAQLQQCRHLASEDMPKLTLGAMSYNIVYFSTVVAPRKLCYKPLR</sequence>
<evidence type="ECO:0000313" key="1">
    <source>
        <dbReference type="EMBL" id="BCE28428.1"/>
    </source>
</evidence>
<accession>A0A809XRB1</accession>
<dbReference type="AlphaFoldDB" id="A0A809XRB1"/>
<reference evidence="1" key="1">
    <citation type="submission" date="2020-05" db="EMBL/GenBank/DDBJ databases">
        <title>Complete genome sequence of Bradyrhizobium diazoefficiens XF2 isolated from soybean nodule.</title>
        <authorList>
            <person name="Noda R."/>
            <person name="Kakizaki K."/>
            <person name="Minamisawa K."/>
        </authorList>
    </citation>
    <scope>NUCLEOTIDE SEQUENCE</scope>
    <source>
        <strain evidence="1">XF2</strain>
    </source>
</reference>
<dbReference type="EMBL" id="AP023092">
    <property type="protein sequence ID" value="BCE28428.1"/>
    <property type="molecule type" value="Genomic_DNA"/>
</dbReference>
<protein>
    <submittedName>
        <fullName evidence="1">Uncharacterized protein</fullName>
    </submittedName>
</protein>
<organism evidence="1">
    <name type="scientific">Bradyrhizobium diazoefficiens</name>
    <dbReference type="NCBI Taxonomy" id="1355477"/>
    <lineage>
        <taxon>Bacteria</taxon>
        <taxon>Pseudomonadati</taxon>
        <taxon>Pseudomonadota</taxon>
        <taxon>Alphaproteobacteria</taxon>
        <taxon>Hyphomicrobiales</taxon>
        <taxon>Nitrobacteraceae</taxon>
        <taxon>Bradyrhizobium</taxon>
    </lineage>
</organism>
<gene>
    <name evidence="1" type="ORF">XF2B_21970</name>
</gene>